<feature type="domain" description="Bulb-type lectin" evidence="3">
    <location>
        <begin position="1"/>
        <end position="115"/>
    </location>
</feature>
<dbReference type="EMBL" id="CACSLK010024540">
    <property type="protein sequence ID" value="CAA0823854.1"/>
    <property type="molecule type" value="Genomic_DNA"/>
</dbReference>
<dbReference type="GO" id="GO:0016301">
    <property type="term" value="F:kinase activity"/>
    <property type="evidence" value="ECO:0007669"/>
    <property type="project" value="UniProtKB-KW"/>
</dbReference>
<keyword evidence="5" id="KW-1185">Reference proteome</keyword>
<evidence type="ECO:0000256" key="1">
    <source>
        <dbReference type="ARBA" id="ARBA00022729"/>
    </source>
</evidence>
<evidence type="ECO:0000313" key="5">
    <source>
        <dbReference type="Proteomes" id="UP001153555"/>
    </source>
</evidence>
<evidence type="ECO:0000259" key="3">
    <source>
        <dbReference type="PROSITE" id="PS50927"/>
    </source>
</evidence>
<dbReference type="SUPFAM" id="SSF51110">
    <property type="entry name" value="alpha-D-mannose-specific plant lectins"/>
    <property type="match status" value="1"/>
</dbReference>
<dbReference type="PANTHER" id="PTHR47976:SF15">
    <property type="entry name" value="G-TYPE LECTIN S-RECEPTOR-LIKE SERINE_THREONINE-PROTEIN KINASE RLK1"/>
    <property type="match status" value="1"/>
</dbReference>
<keyword evidence="1" id="KW-0732">Signal</keyword>
<protein>
    <submittedName>
        <fullName evidence="4">Receptor-like protein kinase 1</fullName>
    </submittedName>
</protein>
<keyword evidence="4" id="KW-0675">Receptor</keyword>
<evidence type="ECO:0000313" key="4">
    <source>
        <dbReference type="EMBL" id="CAA0823854.1"/>
    </source>
</evidence>
<dbReference type="InterPro" id="IPR036426">
    <property type="entry name" value="Bulb-type_lectin_dom_sf"/>
</dbReference>
<dbReference type="InterPro" id="IPR001480">
    <property type="entry name" value="Bulb-type_lectin_dom"/>
</dbReference>
<organism evidence="4 5">
    <name type="scientific">Striga hermonthica</name>
    <name type="common">Purple witchweed</name>
    <name type="synonym">Buchnera hermonthica</name>
    <dbReference type="NCBI Taxonomy" id="68872"/>
    <lineage>
        <taxon>Eukaryota</taxon>
        <taxon>Viridiplantae</taxon>
        <taxon>Streptophyta</taxon>
        <taxon>Embryophyta</taxon>
        <taxon>Tracheophyta</taxon>
        <taxon>Spermatophyta</taxon>
        <taxon>Magnoliopsida</taxon>
        <taxon>eudicotyledons</taxon>
        <taxon>Gunneridae</taxon>
        <taxon>Pentapetalae</taxon>
        <taxon>asterids</taxon>
        <taxon>lamiids</taxon>
        <taxon>Lamiales</taxon>
        <taxon>Orobanchaceae</taxon>
        <taxon>Buchnereae</taxon>
        <taxon>Striga</taxon>
    </lineage>
</organism>
<reference evidence="4" key="1">
    <citation type="submission" date="2019-12" db="EMBL/GenBank/DDBJ databases">
        <authorList>
            <person name="Scholes J."/>
        </authorList>
    </citation>
    <scope>NUCLEOTIDE SEQUENCE</scope>
</reference>
<dbReference type="Gene3D" id="2.90.10.10">
    <property type="entry name" value="Bulb-type lectin domain"/>
    <property type="match status" value="1"/>
</dbReference>
<sequence length="355" mass="39502">MSSNPWLSPSGDFAFGFQQLQSNNNNDHLVFVLSIWFAKILPKTIVWFERSSYPVPLGSTLLLDADKGLVLRDPHGRLLLKTPHLASRVAYASMTDTGNFVLFGKDSNTPLWQSFENPSDTILPSQKLDINGSTTLVSRKSETDFSYGRFYAGMNAAGNFVLETKSVRTNLDSDYEYYNSDPNSGDFLVIDENHPSISIKIDNNSEWVYVGSLPDHNICLDIYGDTGSGACGYNNVCNLVNWRPVCRCPKGFTLVDPSNPYGDCRPKCSGNSCTQGGPEDYKLVEISNVDWPKNDYEQIKPSTVGECRDACIRDEFCGAAIFRSLSCWKKRLPLSNGRNETALGSKAFLKVRKNC</sequence>
<dbReference type="Proteomes" id="UP001153555">
    <property type="component" value="Unassembled WGS sequence"/>
</dbReference>
<proteinExistence type="predicted"/>
<dbReference type="SMART" id="SM00108">
    <property type="entry name" value="B_lectin"/>
    <property type="match status" value="1"/>
</dbReference>
<dbReference type="InterPro" id="IPR051343">
    <property type="entry name" value="G-type_lectin_kinases/EP1-like"/>
</dbReference>
<dbReference type="Pfam" id="PF01453">
    <property type="entry name" value="B_lectin"/>
    <property type="match status" value="1"/>
</dbReference>
<evidence type="ECO:0000256" key="2">
    <source>
        <dbReference type="ARBA" id="ARBA00023180"/>
    </source>
</evidence>
<comment type="caution">
    <text evidence="4">The sequence shown here is derived from an EMBL/GenBank/DDBJ whole genome shotgun (WGS) entry which is preliminary data.</text>
</comment>
<dbReference type="AlphaFoldDB" id="A0A9N7N9K5"/>
<keyword evidence="4" id="KW-0808">Transferase</keyword>
<dbReference type="PROSITE" id="PS50927">
    <property type="entry name" value="BULB_LECTIN"/>
    <property type="match status" value="1"/>
</dbReference>
<dbReference type="PANTHER" id="PTHR47976">
    <property type="entry name" value="G-TYPE LECTIN S-RECEPTOR-LIKE SERINE/THREONINE-PROTEIN KINASE SD2-5"/>
    <property type="match status" value="1"/>
</dbReference>
<name>A0A9N7N9K5_STRHE</name>
<gene>
    <name evidence="4" type="ORF">SHERM_20995</name>
</gene>
<accession>A0A9N7N9K5</accession>
<keyword evidence="4" id="KW-0418">Kinase</keyword>
<dbReference type="OrthoDB" id="5857966at2759"/>
<keyword evidence="2" id="KW-0325">Glycoprotein</keyword>